<keyword evidence="11" id="KW-1185">Reference proteome</keyword>
<keyword evidence="4 10" id="KW-0808">Transferase</keyword>
<dbReference type="Gene3D" id="3.30.1360.120">
    <property type="entry name" value="Probable tRNA modification gtpase trme, domain 1"/>
    <property type="match status" value="1"/>
</dbReference>
<dbReference type="Pfam" id="PF08669">
    <property type="entry name" value="GCV_T_C"/>
    <property type="match status" value="1"/>
</dbReference>
<evidence type="ECO:0000313" key="10">
    <source>
        <dbReference type="EMBL" id="MBA1158322.1"/>
    </source>
</evidence>
<dbReference type="InterPro" id="IPR013977">
    <property type="entry name" value="GcvT_C"/>
</dbReference>
<dbReference type="NCBIfam" id="NF001567">
    <property type="entry name" value="PRK00389.1"/>
    <property type="match status" value="1"/>
</dbReference>
<sequence length="382" mass="41198">MAEPAHSDEPLLQTPLHAQHVALGARMVPFAGYDMPVQYPTGILTEHNWTREHAGLFDVSHMGQAFLVAEDKSHETVARAIEALIPADVVNLKPNQQRYSQLLADDGGILDDLMVTRVGAPGHEGWLYLVVNASMKEQDYAHIEARLPRGVELRRKDDLGLMALQGPSAEAVLAKLAPEAAGIAFMMSADVQIDGIWCHVSRSGYTGEDGFEISCQGKDAPALWDKLLADPEVKAIGLGARDSLRLEAGLCLYGHDIDPTTSPIEAGLIWSIQKRRREEGGFPGAERVQREIKDGAARVRVGIRPEGRAPAREGTVITTPDGREVGIVTSGGFGPTVNGPVAMGYVAKDVSAVGTDLHLIVRGKPLPAKVAAMPFAPHRYKR</sequence>
<dbReference type="InterPro" id="IPR006222">
    <property type="entry name" value="GCVT_N"/>
</dbReference>
<dbReference type="PANTHER" id="PTHR43757:SF2">
    <property type="entry name" value="AMINOMETHYLTRANSFERASE, MITOCHONDRIAL"/>
    <property type="match status" value="1"/>
</dbReference>
<dbReference type="InterPro" id="IPR027266">
    <property type="entry name" value="TrmE/GcvT-like"/>
</dbReference>
<evidence type="ECO:0000256" key="4">
    <source>
        <dbReference type="ARBA" id="ARBA00022679"/>
    </source>
</evidence>
<dbReference type="Pfam" id="PF01571">
    <property type="entry name" value="GCV_T"/>
    <property type="match status" value="1"/>
</dbReference>
<dbReference type="EC" id="2.1.2.10" evidence="2"/>
<comment type="similarity">
    <text evidence="1">Belongs to the GcvT family.</text>
</comment>
<dbReference type="PANTHER" id="PTHR43757">
    <property type="entry name" value="AMINOMETHYLTRANSFERASE"/>
    <property type="match status" value="1"/>
</dbReference>
<evidence type="ECO:0000256" key="3">
    <source>
        <dbReference type="ARBA" id="ARBA00022576"/>
    </source>
</evidence>
<reference evidence="10 11" key="1">
    <citation type="submission" date="2020-07" db="EMBL/GenBank/DDBJ databases">
        <title>Draft genome and description of Microvirga mediterraneensis Marseille-Q2068 sp. nov.</title>
        <authorList>
            <person name="Boxberger M."/>
        </authorList>
    </citation>
    <scope>NUCLEOTIDE SEQUENCE [LARGE SCALE GENOMIC DNA]</scope>
    <source>
        <strain evidence="10 11">Marseille-Q2068</strain>
    </source>
</reference>
<dbReference type="NCBIfam" id="TIGR00528">
    <property type="entry name" value="gcvT"/>
    <property type="match status" value="1"/>
</dbReference>
<evidence type="ECO:0000256" key="6">
    <source>
        <dbReference type="ARBA" id="ARBA00047665"/>
    </source>
</evidence>
<evidence type="ECO:0000313" key="11">
    <source>
        <dbReference type="Proteomes" id="UP000572984"/>
    </source>
</evidence>
<dbReference type="InterPro" id="IPR029043">
    <property type="entry name" value="GcvT/YgfZ_C"/>
</dbReference>
<feature type="domain" description="GCVT N-terminal" evidence="8">
    <location>
        <begin position="16"/>
        <end position="274"/>
    </location>
</feature>
<dbReference type="SUPFAM" id="SSF103025">
    <property type="entry name" value="Folate-binding domain"/>
    <property type="match status" value="1"/>
</dbReference>
<dbReference type="SUPFAM" id="SSF101790">
    <property type="entry name" value="Aminomethyltransferase beta-barrel domain"/>
    <property type="match status" value="1"/>
</dbReference>
<feature type="domain" description="Aminomethyltransferase C-terminal" evidence="9">
    <location>
        <begin position="298"/>
        <end position="375"/>
    </location>
</feature>
<evidence type="ECO:0000256" key="1">
    <source>
        <dbReference type="ARBA" id="ARBA00008609"/>
    </source>
</evidence>
<proteinExistence type="inferred from homology"/>
<keyword evidence="3" id="KW-0032">Aminotransferase</keyword>
<dbReference type="GO" id="GO:0008483">
    <property type="term" value="F:transaminase activity"/>
    <property type="evidence" value="ECO:0007669"/>
    <property type="project" value="UniProtKB-KW"/>
</dbReference>
<dbReference type="Gene3D" id="2.40.30.110">
    <property type="entry name" value="Aminomethyltransferase beta-barrel domains"/>
    <property type="match status" value="1"/>
</dbReference>
<evidence type="ECO:0000256" key="2">
    <source>
        <dbReference type="ARBA" id="ARBA00012616"/>
    </source>
</evidence>
<evidence type="ECO:0000259" key="8">
    <source>
        <dbReference type="Pfam" id="PF01571"/>
    </source>
</evidence>
<dbReference type="GO" id="GO:0005960">
    <property type="term" value="C:glycine cleavage complex"/>
    <property type="evidence" value="ECO:0007669"/>
    <property type="project" value="InterPro"/>
</dbReference>
<gene>
    <name evidence="10" type="primary">gcvT</name>
    <name evidence="10" type="ORF">H0S73_19640</name>
</gene>
<dbReference type="EMBL" id="JACDXJ010000001">
    <property type="protein sequence ID" value="MBA1158322.1"/>
    <property type="molecule type" value="Genomic_DNA"/>
</dbReference>
<comment type="caution">
    <text evidence="10">The sequence shown here is derived from an EMBL/GenBank/DDBJ whole genome shotgun (WGS) entry which is preliminary data.</text>
</comment>
<dbReference type="InterPro" id="IPR006223">
    <property type="entry name" value="GcvT"/>
</dbReference>
<dbReference type="Gene3D" id="3.30.70.1400">
    <property type="entry name" value="Aminomethyltransferase beta-barrel domains"/>
    <property type="match status" value="1"/>
</dbReference>
<dbReference type="AlphaFoldDB" id="A0A838BTF0"/>
<dbReference type="Proteomes" id="UP000572984">
    <property type="component" value="Unassembled WGS sequence"/>
</dbReference>
<protein>
    <recommendedName>
        <fullName evidence="2">aminomethyltransferase</fullName>
        <ecNumber evidence="2">2.1.2.10</ecNumber>
    </recommendedName>
    <alternativeName>
        <fullName evidence="5">Glycine cleavage system T protein</fullName>
    </alternativeName>
</protein>
<dbReference type="GO" id="GO:0008168">
    <property type="term" value="F:methyltransferase activity"/>
    <property type="evidence" value="ECO:0007669"/>
    <property type="project" value="UniProtKB-KW"/>
</dbReference>
<accession>A0A838BTF0</accession>
<dbReference type="GO" id="GO:0006546">
    <property type="term" value="P:glycine catabolic process"/>
    <property type="evidence" value="ECO:0007669"/>
    <property type="project" value="InterPro"/>
</dbReference>
<keyword evidence="10" id="KW-0489">Methyltransferase</keyword>
<dbReference type="NCBIfam" id="NF010093">
    <property type="entry name" value="PRK13579.1"/>
    <property type="match status" value="1"/>
</dbReference>
<feature type="binding site" evidence="7">
    <location>
        <position position="212"/>
    </location>
    <ligand>
        <name>substrate</name>
    </ligand>
</feature>
<organism evidence="10 11">
    <name type="scientific">Microvirga mediterraneensis</name>
    <dbReference type="NCBI Taxonomy" id="2754695"/>
    <lineage>
        <taxon>Bacteria</taxon>
        <taxon>Pseudomonadati</taxon>
        <taxon>Pseudomonadota</taxon>
        <taxon>Alphaproteobacteria</taxon>
        <taxon>Hyphomicrobiales</taxon>
        <taxon>Methylobacteriaceae</taxon>
        <taxon>Microvirga</taxon>
    </lineage>
</organism>
<name>A0A838BTF0_9HYPH</name>
<dbReference type="GO" id="GO:0032259">
    <property type="term" value="P:methylation"/>
    <property type="evidence" value="ECO:0007669"/>
    <property type="project" value="UniProtKB-KW"/>
</dbReference>
<dbReference type="GO" id="GO:0004047">
    <property type="term" value="F:aminomethyltransferase activity"/>
    <property type="evidence" value="ECO:0007669"/>
    <property type="project" value="UniProtKB-EC"/>
</dbReference>
<dbReference type="InterPro" id="IPR028896">
    <property type="entry name" value="GcvT/YgfZ/DmdA"/>
</dbReference>
<evidence type="ECO:0000259" key="9">
    <source>
        <dbReference type="Pfam" id="PF08669"/>
    </source>
</evidence>
<dbReference type="RefSeq" id="WP_181053726.1">
    <property type="nucleotide sequence ID" value="NZ_JACDXJ010000001.1"/>
</dbReference>
<evidence type="ECO:0000256" key="7">
    <source>
        <dbReference type="PIRSR" id="PIRSR006487-1"/>
    </source>
</evidence>
<evidence type="ECO:0000256" key="5">
    <source>
        <dbReference type="ARBA" id="ARBA00031395"/>
    </source>
</evidence>
<dbReference type="Gene3D" id="4.10.1250.10">
    <property type="entry name" value="Aminomethyltransferase fragment"/>
    <property type="match status" value="1"/>
</dbReference>
<dbReference type="PIRSF" id="PIRSF006487">
    <property type="entry name" value="GcvT"/>
    <property type="match status" value="1"/>
</dbReference>
<comment type="catalytic activity">
    <reaction evidence="6">
        <text>N(6)-[(R)-S(8)-aminomethyldihydrolipoyl]-L-lysyl-[protein] + (6S)-5,6,7,8-tetrahydrofolate = N(6)-[(R)-dihydrolipoyl]-L-lysyl-[protein] + (6R)-5,10-methylene-5,6,7,8-tetrahydrofolate + NH4(+)</text>
        <dbReference type="Rhea" id="RHEA:16945"/>
        <dbReference type="Rhea" id="RHEA-COMP:10475"/>
        <dbReference type="Rhea" id="RHEA-COMP:10492"/>
        <dbReference type="ChEBI" id="CHEBI:15636"/>
        <dbReference type="ChEBI" id="CHEBI:28938"/>
        <dbReference type="ChEBI" id="CHEBI:57453"/>
        <dbReference type="ChEBI" id="CHEBI:83100"/>
        <dbReference type="ChEBI" id="CHEBI:83143"/>
        <dbReference type="EC" id="2.1.2.10"/>
    </reaction>
</comment>